<keyword evidence="2" id="KW-1185">Reference proteome</keyword>
<dbReference type="Proteomes" id="UP000199093">
    <property type="component" value="Unassembled WGS sequence"/>
</dbReference>
<evidence type="ECO:0008006" key="3">
    <source>
        <dbReference type="Google" id="ProtNLM"/>
    </source>
</evidence>
<protein>
    <recommendedName>
        <fullName evidence="3">Transferrin-binding protein B C-lobe/N-lobe beta barrel domain-containing protein</fullName>
    </recommendedName>
</protein>
<sequence>MSGQMLAAMERAPEATFVGDATATANFTTGRLAGRADNFTEYATNAACESGTRGCVSTSVQSLGGSLDIAGRISDTEFTYSATGTLTGDDIAMGAVSADIDMDGAGRFGQMNGRLVALGAQEGTAVLTSGTGATATSEAIGLLLLSE</sequence>
<evidence type="ECO:0000313" key="2">
    <source>
        <dbReference type="Proteomes" id="UP000199093"/>
    </source>
</evidence>
<organism evidence="1 2">
    <name type="scientific">Salipiger marinus</name>
    <dbReference type="NCBI Taxonomy" id="555512"/>
    <lineage>
        <taxon>Bacteria</taxon>
        <taxon>Pseudomonadati</taxon>
        <taxon>Pseudomonadota</taxon>
        <taxon>Alphaproteobacteria</taxon>
        <taxon>Rhodobacterales</taxon>
        <taxon>Roseobacteraceae</taxon>
        <taxon>Salipiger</taxon>
    </lineage>
</organism>
<reference evidence="1 2" key="1">
    <citation type="submission" date="2016-10" db="EMBL/GenBank/DDBJ databases">
        <authorList>
            <person name="de Groot N.N."/>
        </authorList>
    </citation>
    <scope>NUCLEOTIDE SEQUENCE [LARGE SCALE GENOMIC DNA]</scope>
    <source>
        <strain evidence="1 2">DSM 26424</strain>
    </source>
</reference>
<dbReference type="RefSeq" id="WP_089844439.1">
    <property type="nucleotide sequence ID" value="NZ_FNEJ01000003.1"/>
</dbReference>
<gene>
    <name evidence="1" type="ORF">SAMN04487993_1003198</name>
</gene>
<name>A0A1G8JQG7_9RHOB</name>
<accession>A0A1G8JQG7</accession>
<proteinExistence type="predicted"/>
<evidence type="ECO:0000313" key="1">
    <source>
        <dbReference type="EMBL" id="SDI33435.1"/>
    </source>
</evidence>
<dbReference type="STRING" id="555512.SAMN04487993_1003198"/>
<dbReference type="AlphaFoldDB" id="A0A1G8JQG7"/>
<dbReference type="EMBL" id="FNEJ01000003">
    <property type="protein sequence ID" value="SDI33435.1"/>
    <property type="molecule type" value="Genomic_DNA"/>
</dbReference>